<feature type="region of interest" description="Disordered" evidence="1">
    <location>
        <begin position="894"/>
        <end position="958"/>
    </location>
</feature>
<dbReference type="InterPro" id="IPR005094">
    <property type="entry name" value="Endonuclease_MobA/VirD2"/>
</dbReference>
<dbReference type="Pfam" id="PF03432">
    <property type="entry name" value="Relaxase"/>
    <property type="match status" value="1"/>
</dbReference>
<gene>
    <name evidence="5" type="ORF">B1202_16045</name>
</gene>
<dbReference type="AlphaFoldDB" id="A0A1T1GQ00"/>
<protein>
    <submittedName>
        <fullName evidence="5">DNA primase</fullName>
    </submittedName>
</protein>
<keyword evidence="6" id="KW-1185">Reference proteome</keyword>
<feature type="compositionally biased region" description="Polar residues" evidence="1">
    <location>
        <begin position="921"/>
        <end position="941"/>
    </location>
</feature>
<sequence>MIIKVIANTLDTSIDKRVAGLSDYIHDPKQTRGEYLSDYISQLHSSFSDELISEKCVYSNSRNFLDDDPHYQKIEMSQTASLNSQVIDPIVHIVGSFKKFEVPTTEQLEEQIDILTKHLGAEELQMQYAMHVDTDNVHFHLIINKVHPFQKNKRNQNKVIDLGDGWILNAVHRAAAEIEAKQSWEPEPNPLFIYNFELGKCERNPNYIAEPDAQKINSKIRDQEHRHQQKSQMSNEISAANNYHAYLAQDIEHIFNSTKNWKDWHQQLAQVGILFEKKRNGSIFKIQTSDKQILTFKASLFCNKQVTLKSLEKKWGDFTHYDIDQTRIPLFKISDIAQQNQPITSTLHAYHLFNNEDFLIKDLHDNYLTMKANKDLISVDRKNKYQAIESDNEIYKYNKGHSLKRWQKKFPAQSSDVIFTLLHYHHHADQKKTRALIREKFSSQHKDLSQQTSEKLPNNIFSSRSFDSSKITSYADFLKYISPMNPLLIQQQFLFDQRQSKNFIAQNNPNIRKAQILFDQHQPDEPIAIQNQFGILVFSNYSMSRLRQCINALDLKQKARIRGSAEFKELFRLALKHKSRNIQDINKDRVLPSFKNLSPQHIQTSFQELYKYFTTSDACQSTALIKTALLLNCCGVAADTLQSTLAECIRKNDIPDLSIENQKILMLRIRNLIYTQSLKLNRQYFNANEIEECWKLYFSQKLTPSIHQYELDTRTSDSSPDLYQGLSLIPKNQVNKSFQHSENLSELDFLQMYELFEYSRRSKLKKKQEIEAANSFTASESNSNSNQQTKKRFFPHTKYQIDYKFGCTFYLDQKKIAFFEDKNSSEIKVLSKNNTHIHDALLLARDKFGVVLVSGTDEFKQKVQQLATLEDIKIEFDSPPQQVPLSPIDSTKAESNQIEYKCSDQNSQNKELSLEPKELSRTNQVDKATHFYENQSVSPPTRKQESQPENRSYDGPGF</sequence>
<proteinExistence type="predicted"/>
<feature type="domain" description="Large polyvalent protein-associated" evidence="3">
    <location>
        <begin position="804"/>
        <end position="881"/>
    </location>
</feature>
<feature type="domain" description="TraI-like middle" evidence="4">
    <location>
        <begin position="235"/>
        <end position="319"/>
    </location>
</feature>
<dbReference type="RefSeq" id="WP_078191597.1">
    <property type="nucleotide sequence ID" value="NZ_JAMCOZ010000011.1"/>
</dbReference>
<name>A0A1T1GQ00_9GAMM</name>
<dbReference type="InterPro" id="IPR040677">
    <property type="entry name" value="LPD7"/>
</dbReference>
<accession>A0A1T1GQ00</accession>
<feature type="domain" description="MobA/VirD2-like nuclease" evidence="2">
    <location>
        <begin position="60"/>
        <end position="183"/>
    </location>
</feature>
<comment type="caution">
    <text evidence="5">The sequence shown here is derived from an EMBL/GenBank/DDBJ whole genome shotgun (WGS) entry which is preliminary data.</text>
</comment>
<reference evidence="5 6" key="1">
    <citation type="submission" date="2017-02" db="EMBL/GenBank/DDBJ databases">
        <title>Acinetobacter sp. ANC 4945, whole genome shotgun sequencing project.</title>
        <authorList>
            <person name="Radolfova-Krizova L."/>
            <person name="Al Atrouni A."/>
            <person name="Nemec A."/>
        </authorList>
    </citation>
    <scope>NUCLEOTIDE SEQUENCE [LARGE SCALE GENOMIC DNA]</scope>
    <source>
        <strain evidence="5 6">ANC 4945</strain>
    </source>
</reference>
<evidence type="ECO:0000256" key="1">
    <source>
        <dbReference type="SAM" id="MobiDB-lite"/>
    </source>
</evidence>
<dbReference type="Pfam" id="PF22863">
    <property type="entry name" value="TraI_middle"/>
    <property type="match status" value="1"/>
</dbReference>
<organism evidence="5 6">
    <name type="scientific">Acinetobacter amyesii</name>
    <dbReference type="NCBI Taxonomy" id="2942470"/>
    <lineage>
        <taxon>Bacteria</taxon>
        <taxon>Pseudomonadati</taxon>
        <taxon>Pseudomonadota</taxon>
        <taxon>Gammaproteobacteria</taxon>
        <taxon>Moraxellales</taxon>
        <taxon>Moraxellaceae</taxon>
        <taxon>Acinetobacter</taxon>
    </lineage>
</organism>
<evidence type="ECO:0000259" key="2">
    <source>
        <dbReference type="Pfam" id="PF03432"/>
    </source>
</evidence>
<dbReference type="InterPro" id="IPR054462">
    <property type="entry name" value="TraI_M"/>
</dbReference>
<evidence type="ECO:0000313" key="5">
    <source>
        <dbReference type="EMBL" id="OOV79661.1"/>
    </source>
</evidence>
<feature type="compositionally biased region" description="Polar residues" evidence="1">
    <location>
        <begin position="894"/>
        <end position="911"/>
    </location>
</feature>
<evidence type="ECO:0000313" key="6">
    <source>
        <dbReference type="Proteomes" id="UP000191160"/>
    </source>
</evidence>
<dbReference type="Proteomes" id="UP000191160">
    <property type="component" value="Unassembled WGS sequence"/>
</dbReference>
<feature type="compositionally biased region" description="Basic and acidic residues" evidence="1">
    <location>
        <begin position="942"/>
        <end position="952"/>
    </location>
</feature>
<dbReference type="EMBL" id="MVKX01000013">
    <property type="protein sequence ID" value="OOV79661.1"/>
    <property type="molecule type" value="Genomic_DNA"/>
</dbReference>
<dbReference type="Pfam" id="PF18821">
    <property type="entry name" value="LPD7"/>
    <property type="match status" value="1"/>
</dbReference>
<evidence type="ECO:0000259" key="4">
    <source>
        <dbReference type="Pfam" id="PF22863"/>
    </source>
</evidence>
<evidence type="ECO:0000259" key="3">
    <source>
        <dbReference type="Pfam" id="PF18821"/>
    </source>
</evidence>